<accession>A0A0N0UWH8</accession>
<name>A0A0N0UWH8_9BACI</name>
<gene>
    <name evidence="1" type="ORF">ADM90_19270</name>
</gene>
<sequence>MAWNVEIKLRESRDVLIQDLKSINTQSSSDSSITSLTDFEKFHLIQNQRLSFLSENQIFSIDSSDILSVLFRKV</sequence>
<evidence type="ECO:0000313" key="1">
    <source>
        <dbReference type="EMBL" id="KOY81277.1"/>
    </source>
</evidence>
<dbReference type="PATRIC" id="fig|33935.3.peg.2676"/>
<protein>
    <submittedName>
        <fullName evidence="1">Uncharacterized protein</fullName>
    </submittedName>
</protein>
<dbReference type="EMBL" id="LGCI01000010">
    <property type="protein sequence ID" value="KOY81277.1"/>
    <property type="molecule type" value="Genomic_DNA"/>
</dbReference>
<dbReference type="AlphaFoldDB" id="A0A0N0UWH8"/>
<comment type="caution">
    <text evidence="1">The sequence shown here is derived from an EMBL/GenBank/DDBJ whole genome shotgun (WGS) entry which is preliminary data.</text>
</comment>
<proteinExistence type="predicted"/>
<reference evidence="1 2" key="1">
    <citation type="submission" date="2015-07" db="EMBL/GenBank/DDBJ databases">
        <title>Genome sequencing project for genomic taxonomy and phylogenomics of Bacillus-like bacteria.</title>
        <authorList>
            <person name="Liu B."/>
            <person name="Wang J."/>
            <person name="Zhu Y."/>
            <person name="Liu G."/>
            <person name="Chen Q."/>
            <person name="Chen Z."/>
            <person name="Che J."/>
            <person name="Ge C."/>
            <person name="Shi H."/>
            <person name="Pan Z."/>
            <person name="Liu X."/>
        </authorList>
    </citation>
    <scope>NUCLEOTIDE SEQUENCE [LARGE SCALE GENOMIC DNA]</scope>
    <source>
        <strain evidence="1 2">DSM 54</strain>
    </source>
</reference>
<dbReference type="Proteomes" id="UP000037977">
    <property type="component" value="Unassembled WGS sequence"/>
</dbReference>
<keyword evidence="2" id="KW-1185">Reference proteome</keyword>
<organism evidence="1 2">
    <name type="scientific">Lysinibacillus macroides</name>
    <dbReference type="NCBI Taxonomy" id="33935"/>
    <lineage>
        <taxon>Bacteria</taxon>
        <taxon>Bacillati</taxon>
        <taxon>Bacillota</taxon>
        <taxon>Bacilli</taxon>
        <taxon>Bacillales</taxon>
        <taxon>Bacillaceae</taxon>
        <taxon>Lysinibacillus</taxon>
    </lineage>
</organism>
<dbReference type="RefSeq" id="WP_053996523.1">
    <property type="nucleotide sequence ID" value="NZ_CP065643.1"/>
</dbReference>
<evidence type="ECO:0000313" key="2">
    <source>
        <dbReference type="Proteomes" id="UP000037977"/>
    </source>
</evidence>